<feature type="region of interest" description="Disordered" evidence="1">
    <location>
        <begin position="1"/>
        <end position="46"/>
    </location>
</feature>
<organism evidence="2 3">
    <name type="scientific">Mucuna pruriens</name>
    <name type="common">Velvet bean</name>
    <name type="synonym">Dolichos pruriens</name>
    <dbReference type="NCBI Taxonomy" id="157652"/>
    <lineage>
        <taxon>Eukaryota</taxon>
        <taxon>Viridiplantae</taxon>
        <taxon>Streptophyta</taxon>
        <taxon>Embryophyta</taxon>
        <taxon>Tracheophyta</taxon>
        <taxon>Spermatophyta</taxon>
        <taxon>Magnoliopsida</taxon>
        <taxon>eudicotyledons</taxon>
        <taxon>Gunneridae</taxon>
        <taxon>Pentapetalae</taxon>
        <taxon>rosids</taxon>
        <taxon>fabids</taxon>
        <taxon>Fabales</taxon>
        <taxon>Fabaceae</taxon>
        <taxon>Papilionoideae</taxon>
        <taxon>50 kb inversion clade</taxon>
        <taxon>NPAAA clade</taxon>
        <taxon>indigoferoid/millettioid clade</taxon>
        <taxon>Phaseoleae</taxon>
        <taxon>Mucuna</taxon>
    </lineage>
</organism>
<dbReference type="EMBL" id="QJKJ01013327">
    <property type="protein sequence ID" value="RDX66675.1"/>
    <property type="molecule type" value="Genomic_DNA"/>
</dbReference>
<feature type="compositionally biased region" description="Basic and acidic residues" evidence="1">
    <location>
        <begin position="20"/>
        <end position="34"/>
    </location>
</feature>
<evidence type="ECO:0008006" key="4">
    <source>
        <dbReference type="Google" id="ProtNLM"/>
    </source>
</evidence>
<reference evidence="2" key="1">
    <citation type="submission" date="2018-05" db="EMBL/GenBank/DDBJ databases">
        <title>Draft genome of Mucuna pruriens seed.</title>
        <authorList>
            <person name="Nnadi N.E."/>
            <person name="Vos R."/>
            <person name="Hasami M.H."/>
            <person name="Devisetty U.K."/>
            <person name="Aguiy J.C."/>
        </authorList>
    </citation>
    <scope>NUCLEOTIDE SEQUENCE [LARGE SCALE GENOMIC DNA]</scope>
    <source>
        <strain evidence="2">JCA_2017</strain>
    </source>
</reference>
<sequence>ELKSGSENKGGAPDEIASTKLEELKSGSENKGDAPDEIVSMNRKELKPRNENKGVAPVEIVFMKLEELNLEDLPKLTSFSKASYSFKFPELRRVRVIGCPDMKTFCPGNVIIPKLSKVRYRYKDGSRWNEEDRWDGDLNTTLERKEAIICHLRHLEGKKATTKTKTAPKAKAKEVIN</sequence>
<accession>A0A371EKU5</accession>
<keyword evidence="3" id="KW-1185">Reference proteome</keyword>
<name>A0A371EKU5_MUCPR</name>
<gene>
    <name evidence="2" type="ORF">CR513_54534</name>
</gene>
<evidence type="ECO:0000313" key="2">
    <source>
        <dbReference type="EMBL" id="RDX66675.1"/>
    </source>
</evidence>
<dbReference type="AlphaFoldDB" id="A0A371EKU5"/>
<dbReference type="OrthoDB" id="1430963at2759"/>
<evidence type="ECO:0000256" key="1">
    <source>
        <dbReference type="SAM" id="MobiDB-lite"/>
    </source>
</evidence>
<proteinExistence type="predicted"/>
<protein>
    <recommendedName>
        <fullName evidence="4">Disease resistance protein</fullName>
    </recommendedName>
</protein>
<comment type="caution">
    <text evidence="2">The sequence shown here is derived from an EMBL/GenBank/DDBJ whole genome shotgun (WGS) entry which is preliminary data.</text>
</comment>
<feature type="non-terminal residue" evidence="2">
    <location>
        <position position="1"/>
    </location>
</feature>
<evidence type="ECO:0000313" key="3">
    <source>
        <dbReference type="Proteomes" id="UP000257109"/>
    </source>
</evidence>
<dbReference type="Proteomes" id="UP000257109">
    <property type="component" value="Unassembled WGS sequence"/>
</dbReference>